<dbReference type="GO" id="GO:0051539">
    <property type="term" value="F:4 iron, 4 sulfur cluster binding"/>
    <property type="evidence" value="ECO:0007669"/>
    <property type="project" value="UniProtKB-KW"/>
</dbReference>
<evidence type="ECO:0000313" key="8">
    <source>
        <dbReference type="EMBL" id="BDU78351.1"/>
    </source>
</evidence>
<dbReference type="RefSeq" id="WP_243329161.1">
    <property type="nucleotide sequence ID" value="NZ_AP027081.1"/>
</dbReference>
<dbReference type="Gene3D" id="3.30.70.20">
    <property type="match status" value="2"/>
</dbReference>
<keyword evidence="2" id="KW-0004">4Fe-4S</keyword>
<dbReference type="InterPro" id="IPR017900">
    <property type="entry name" value="4Fe4S_Fe_S_CS"/>
</dbReference>
<evidence type="ECO:0000256" key="4">
    <source>
        <dbReference type="ARBA" id="ARBA00022737"/>
    </source>
</evidence>
<sequence length="243" mass="26738">MTVGLLYDSTRCVGCHACSQACKEQNKLPGEVQDHTTAYTWTVVKEHEGAFVRQMCMHCLEPSCASVCPVGALHKTKEGPVVYDAKKCMGCRYCMLACPFEVPKYQWDRAVPVVGKCIMCYDRVKEGKATACAEACPTQATVFGERKELIMDARERMRANPSGYQDAIYGIKEVGGTGVLMLSGVPFASLGLKTGLPEEAPPMRTWQVLSKIPDFVAIWAASLYAIHWITKRRDDVAKAEGGE</sequence>
<dbReference type="GO" id="GO:0030313">
    <property type="term" value="C:cell envelope"/>
    <property type="evidence" value="ECO:0007669"/>
    <property type="project" value="UniProtKB-SubCell"/>
</dbReference>
<organism evidence="8 9">
    <name type="scientific">Mesoterricola sediminis</name>
    <dbReference type="NCBI Taxonomy" id="2927980"/>
    <lineage>
        <taxon>Bacteria</taxon>
        <taxon>Pseudomonadati</taxon>
        <taxon>Acidobacteriota</taxon>
        <taxon>Holophagae</taxon>
        <taxon>Holophagales</taxon>
        <taxon>Holophagaceae</taxon>
        <taxon>Mesoterricola</taxon>
    </lineage>
</organism>
<comment type="subcellular location">
    <subcellularLocation>
        <location evidence="1">Cell envelope</location>
    </subcellularLocation>
</comment>
<dbReference type="KEGG" id="msea:METESE_33090"/>
<keyword evidence="6" id="KW-0411">Iron-sulfur</keyword>
<evidence type="ECO:0000256" key="6">
    <source>
        <dbReference type="ARBA" id="ARBA00023014"/>
    </source>
</evidence>
<dbReference type="CDD" id="cd10561">
    <property type="entry name" value="HybA_like"/>
    <property type="match status" value="1"/>
</dbReference>
<name>A0AA48KDM1_9BACT</name>
<dbReference type="Proteomes" id="UP001228113">
    <property type="component" value="Chromosome"/>
</dbReference>
<keyword evidence="4" id="KW-0677">Repeat</keyword>
<feature type="domain" description="4Fe-4S ferredoxin-type" evidence="7">
    <location>
        <begin position="79"/>
        <end position="108"/>
    </location>
</feature>
<evidence type="ECO:0000256" key="3">
    <source>
        <dbReference type="ARBA" id="ARBA00022723"/>
    </source>
</evidence>
<evidence type="ECO:0000259" key="7">
    <source>
        <dbReference type="PROSITE" id="PS51379"/>
    </source>
</evidence>
<reference evidence="8" key="1">
    <citation type="journal article" date="2023" name="Int. J. Syst. Evol. Microbiol.">
        <title>Mesoterricola silvestris gen. nov., sp. nov., Mesoterricola sediminis sp. nov., Geothrix oryzae sp. nov., Geothrix edaphica sp. nov., Geothrix rubra sp. nov., and Geothrix limicola sp. nov., six novel members of Acidobacteriota isolated from soils.</title>
        <authorList>
            <person name="Itoh H."/>
            <person name="Sugisawa Y."/>
            <person name="Mise K."/>
            <person name="Xu Z."/>
            <person name="Kuniyasu M."/>
            <person name="Ushijima N."/>
            <person name="Kawano K."/>
            <person name="Kobayashi E."/>
            <person name="Shiratori Y."/>
            <person name="Masuda Y."/>
            <person name="Senoo K."/>
        </authorList>
    </citation>
    <scope>NUCLEOTIDE SEQUENCE</scope>
    <source>
        <strain evidence="8">W786</strain>
    </source>
</reference>
<proteinExistence type="predicted"/>
<protein>
    <recommendedName>
        <fullName evidence="7">4Fe-4S ferredoxin-type domain-containing protein</fullName>
    </recommendedName>
</protein>
<feature type="domain" description="4Fe-4S ferredoxin-type" evidence="7">
    <location>
        <begin position="3"/>
        <end position="32"/>
    </location>
</feature>
<feature type="domain" description="4Fe-4S ferredoxin-type" evidence="7">
    <location>
        <begin position="47"/>
        <end position="78"/>
    </location>
</feature>
<evidence type="ECO:0000256" key="2">
    <source>
        <dbReference type="ARBA" id="ARBA00022485"/>
    </source>
</evidence>
<dbReference type="Pfam" id="PF13247">
    <property type="entry name" value="Fer4_11"/>
    <property type="match status" value="1"/>
</dbReference>
<keyword evidence="9" id="KW-1185">Reference proteome</keyword>
<dbReference type="PROSITE" id="PS00198">
    <property type="entry name" value="4FE4S_FER_1"/>
    <property type="match status" value="1"/>
</dbReference>
<dbReference type="AlphaFoldDB" id="A0AA48KDM1"/>
<evidence type="ECO:0000256" key="5">
    <source>
        <dbReference type="ARBA" id="ARBA00023004"/>
    </source>
</evidence>
<dbReference type="GO" id="GO:0046872">
    <property type="term" value="F:metal ion binding"/>
    <property type="evidence" value="ECO:0007669"/>
    <property type="project" value="UniProtKB-KW"/>
</dbReference>
<dbReference type="EMBL" id="AP027081">
    <property type="protein sequence ID" value="BDU78351.1"/>
    <property type="molecule type" value="Genomic_DNA"/>
</dbReference>
<dbReference type="SUPFAM" id="SSF54862">
    <property type="entry name" value="4Fe-4S ferredoxins"/>
    <property type="match status" value="1"/>
</dbReference>
<dbReference type="PROSITE" id="PS51379">
    <property type="entry name" value="4FE4S_FER_2"/>
    <property type="match status" value="3"/>
</dbReference>
<dbReference type="PANTHER" id="PTHR43545">
    <property type="entry name" value="FORMATE DEHYDROGENASE, NITRATE-INDUCIBLE, IRON-SULFUR SUBUNIT"/>
    <property type="match status" value="1"/>
</dbReference>
<keyword evidence="3" id="KW-0479">Metal-binding</keyword>
<evidence type="ECO:0000313" key="9">
    <source>
        <dbReference type="Proteomes" id="UP001228113"/>
    </source>
</evidence>
<accession>A0AA48KDM1</accession>
<gene>
    <name evidence="8" type="ORF">METESE_33090</name>
</gene>
<evidence type="ECO:0000256" key="1">
    <source>
        <dbReference type="ARBA" id="ARBA00004196"/>
    </source>
</evidence>
<dbReference type="PANTHER" id="PTHR43545:SF4">
    <property type="entry name" value="IRON-SULFUR PROTEIN"/>
    <property type="match status" value="1"/>
</dbReference>
<dbReference type="InterPro" id="IPR051555">
    <property type="entry name" value="FDH_Electron_Transfer_Unit"/>
</dbReference>
<dbReference type="InterPro" id="IPR017896">
    <property type="entry name" value="4Fe4S_Fe-S-bd"/>
</dbReference>
<keyword evidence="5" id="KW-0408">Iron</keyword>